<dbReference type="PANTHER" id="PTHR36984:SF1">
    <property type="entry name" value="CRISPR-ASSOCIATED ENDORIBONUCLEASE CAS6 1"/>
    <property type="match status" value="1"/>
</dbReference>
<dbReference type="Proteomes" id="UP000609849">
    <property type="component" value="Unassembled WGS sequence"/>
</dbReference>
<gene>
    <name evidence="5" type="primary">cas6</name>
    <name evidence="5" type="ORF">H8923_12955</name>
</gene>
<name>A0ABR7JRX0_9FIRM</name>
<evidence type="ECO:0000256" key="1">
    <source>
        <dbReference type="ARBA" id="ARBA00005937"/>
    </source>
</evidence>
<protein>
    <submittedName>
        <fullName evidence="5">CRISPR-associated endoribonuclease Cas6</fullName>
    </submittedName>
</protein>
<comment type="similarity">
    <text evidence="1">Belongs to the CRISPR-associated protein Cas6/Cse3/CasE family.</text>
</comment>
<dbReference type="Pfam" id="PF01881">
    <property type="entry name" value="Cas_Cas6_C"/>
    <property type="match status" value="1"/>
</dbReference>
<dbReference type="InterPro" id="IPR010156">
    <property type="entry name" value="CRISPR-assoc_prot_Cas6"/>
</dbReference>
<evidence type="ECO:0000313" key="5">
    <source>
        <dbReference type="EMBL" id="MBC5997676.1"/>
    </source>
</evidence>
<keyword evidence="2" id="KW-0694">RNA-binding</keyword>
<organism evidence="5 6">
    <name type="scientific">Romboutsia faecis</name>
    <dbReference type="NCBI Taxonomy" id="2764597"/>
    <lineage>
        <taxon>Bacteria</taxon>
        <taxon>Bacillati</taxon>
        <taxon>Bacillota</taxon>
        <taxon>Clostridia</taxon>
        <taxon>Peptostreptococcales</taxon>
        <taxon>Peptostreptococcaceae</taxon>
        <taxon>Romboutsia</taxon>
    </lineage>
</organism>
<evidence type="ECO:0000256" key="2">
    <source>
        <dbReference type="ARBA" id="ARBA00022884"/>
    </source>
</evidence>
<dbReference type="InterPro" id="IPR049435">
    <property type="entry name" value="Cas_Cas6_C"/>
</dbReference>
<evidence type="ECO:0000259" key="4">
    <source>
        <dbReference type="Pfam" id="PF01881"/>
    </source>
</evidence>
<accession>A0ABR7JRX0</accession>
<keyword evidence="3" id="KW-0051">Antiviral defense</keyword>
<dbReference type="Gene3D" id="3.30.70.1900">
    <property type="match status" value="1"/>
</dbReference>
<dbReference type="RefSeq" id="WP_153972374.1">
    <property type="nucleotide sequence ID" value="NZ_JACRWE010000006.1"/>
</dbReference>
<keyword evidence="6" id="KW-1185">Reference proteome</keyword>
<evidence type="ECO:0000256" key="3">
    <source>
        <dbReference type="ARBA" id="ARBA00023118"/>
    </source>
</evidence>
<feature type="domain" description="CRISPR associated protein Cas6 C-terminal" evidence="4">
    <location>
        <begin position="116"/>
        <end position="225"/>
    </location>
</feature>
<dbReference type="PANTHER" id="PTHR36984">
    <property type="entry name" value="CRISPR-ASSOCIATED ENDORIBONUCLEASE CAS6 1"/>
    <property type="match status" value="1"/>
</dbReference>
<reference evidence="5 6" key="1">
    <citation type="submission" date="2020-08" db="EMBL/GenBank/DDBJ databases">
        <authorList>
            <person name="Liu C."/>
            <person name="Sun Q."/>
        </authorList>
    </citation>
    <scope>NUCLEOTIDE SEQUENCE [LARGE SCALE GENOMIC DNA]</scope>
    <source>
        <strain evidence="5 6">NSJ-18</strain>
    </source>
</reference>
<dbReference type="NCBIfam" id="TIGR01877">
    <property type="entry name" value="cas_cas6"/>
    <property type="match status" value="1"/>
</dbReference>
<sequence>MKVHEIKVKSYLLKDIHVDNIQNEICKIIDQSLAKNTKWLNFHKSNMFKNYCFDSMYPIEKDKLYKCGNIYTFTIRSIDKELANYFNEVLAHEYSDSIKCLTTEIRIIPKKFIEKIYSLTPVIIKDSTGYWRENIYFDDFERKLKENAIKKYNQINQIKIDEDFELYTSIEFKNKKPYAVSYKNIKLLGDKVSLNISDNEIAQEISYMLLGTGVGENNGRGAGFMGYRWI</sequence>
<comment type="caution">
    <text evidence="5">The sequence shown here is derived from an EMBL/GenBank/DDBJ whole genome shotgun (WGS) entry which is preliminary data.</text>
</comment>
<evidence type="ECO:0000313" key="6">
    <source>
        <dbReference type="Proteomes" id="UP000609849"/>
    </source>
</evidence>
<proteinExistence type="inferred from homology"/>
<dbReference type="EMBL" id="JACRWE010000006">
    <property type="protein sequence ID" value="MBC5997676.1"/>
    <property type="molecule type" value="Genomic_DNA"/>
</dbReference>